<proteinExistence type="predicted"/>
<gene>
    <name evidence="3" type="ORF">NLK58_11880</name>
</gene>
<dbReference type="PANTHER" id="PTHR37023:SF1">
    <property type="entry name" value="ISSOD25 TRANSPOSASE TNPA_ISSOD25"/>
    <property type="match status" value="1"/>
</dbReference>
<feature type="domain" description="Transposase IS801/IS1294" evidence="1">
    <location>
        <begin position="139"/>
        <end position="326"/>
    </location>
</feature>
<dbReference type="PANTHER" id="PTHR37023">
    <property type="entry name" value="TRANSPOSASE"/>
    <property type="match status" value="1"/>
</dbReference>
<evidence type="ECO:0000259" key="2">
    <source>
        <dbReference type="Pfam" id="PF14319"/>
    </source>
</evidence>
<dbReference type="InterPro" id="IPR007069">
    <property type="entry name" value="Transposase_32"/>
</dbReference>
<accession>A0ABZ2VX63</accession>
<dbReference type="Proteomes" id="UP001475781">
    <property type="component" value="Chromosome"/>
</dbReference>
<reference evidence="3 4" key="1">
    <citation type="submission" date="2022-07" db="EMBL/GenBank/DDBJ databases">
        <title>A copper resistant bacterium isolated from sediment samples of deep sea hydrothermal areas.</title>
        <authorList>
            <person name="Zeng X."/>
        </authorList>
    </citation>
    <scope>NUCLEOTIDE SEQUENCE [LARGE SCALE GENOMIC DNA]</scope>
    <source>
        <strain evidence="4">CuT 6</strain>
    </source>
</reference>
<dbReference type="Pfam" id="PF14319">
    <property type="entry name" value="Zn_Tnp_IS91"/>
    <property type="match status" value="1"/>
</dbReference>
<dbReference type="RefSeq" id="WP_117616802.1">
    <property type="nucleotide sequence ID" value="NZ_CP101118.1"/>
</dbReference>
<evidence type="ECO:0000313" key="4">
    <source>
        <dbReference type="Proteomes" id="UP001475781"/>
    </source>
</evidence>
<organism evidence="3 4">
    <name type="scientific">Marinobacter metalliresistant</name>
    <dbReference type="NCBI Taxonomy" id="2961995"/>
    <lineage>
        <taxon>Bacteria</taxon>
        <taxon>Pseudomonadati</taxon>
        <taxon>Pseudomonadota</taxon>
        <taxon>Gammaproteobacteria</taxon>
        <taxon>Pseudomonadales</taxon>
        <taxon>Marinobacteraceae</taxon>
        <taxon>Marinobacter</taxon>
    </lineage>
</organism>
<sequence>MKTILQEVMGRGYPALAEKTPLPPHVHRAARAMVLCRTAALGGHIQGCPEGHVQRVWYNSCRHRSCPQCNRIQLERWLEGQKSRLIDHPHRHVIFTLPHELHPYWRRNTDRMTRWLFQSVRETLMCFLSDPAYLGAQPGILSVLHTWGRSLTLHPHIHCAITEGGLDDQGLWRLPVRNCFLPIRAVMFKYRGHFLAQLKSAVDCGELSLPDGETPTSSHNLFNRLGRKPWNVNLRERYDNAEGVVEYLARYVRGGPMRPSQLSRFRTDQNDVLFRYHAHRDNPDGGRKRCRKERLSTGEFAGRLLQHVPRKGLNIVRSYGLYAVACRGKLDQARADVGQAPVRQPKPVRWQGYLGRFPDSQKQTHCSVCERQLTLMAPIAPSRAPP</sequence>
<evidence type="ECO:0000313" key="3">
    <source>
        <dbReference type="EMBL" id="WZF87064.1"/>
    </source>
</evidence>
<dbReference type="EMBL" id="CP101118">
    <property type="protein sequence ID" value="WZF87064.1"/>
    <property type="molecule type" value="Genomic_DNA"/>
</dbReference>
<name>A0ABZ2VX63_9GAMM</name>
<protein>
    <submittedName>
        <fullName evidence="3">Transposase</fullName>
    </submittedName>
</protein>
<feature type="domain" description="Transposase zinc-binding" evidence="2">
    <location>
        <begin position="13"/>
        <end position="97"/>
    </location>
</feature>
<keyword evidence="4" id="KW-1185">Reference proteome</keyword>
<dbReference type="InterPro" id="IPR026889">
    <property type="entry name" value="Zn_Tnp"/>
</dbReference>
<dbReference type="Pfam" id="PF04986">
    <property type="entry name" value="Y2_Tnp"/>
    <property type="match status" value="1"/>
</dbReference>
<evidence type="ECO:0000259" key="1">
    <source>
        <dbReference type="Pfam" id="PF04986"/>
    </source>
</evidence>